<dbReference type="AlphaFoldDB" id="A0A6C0CI12"/>
<evidence type="ECO:0008006" key="2">
    <source>
        <dbReference type="Google" id="ProtNLM"/>
    </source>
</evidence>
<proteinExistence type="predicted"/>
<protein>
    <recommendedName>
        <fullName evidence="2">ParB/Sulfiredoxin domain-containing protein</fullName>
    </recommendedName>
</protein>
<organism evidence="1">
    <name type="scientific">viral metagenome</name>
    <dbReference type="NCBI Taxonomy" id="1070528"/>
    <lineage>
        <taxon>unclassified sequences</taxon>
        <taxon>metagenomes</taxon>
        <taxon>organismal metagenomes</taxon>
    </lineage>
</organism>
<sequence length="231" mass="26675">MASVFTSSDGSTYKSVSAAWLADKEIWKGNRVIDMDHVERIREGINGNITLLNGNPYRLAFIKQEDGSEKPYIIDGQHRAFLLKEYFKVPDRQDFNVLVAGKHFSNEDEVIGYFKMVNNTKSIPWKEDPVLCANAYIEAMMKVFNKEPKFPLIRSGKTSRPFMSADKLREALLQRKVQDWKTKPFEYADHCREQNSSMVEGLKLRETLTAMETRALNYGFALALDDKFNWL</sequence>
<name>A0A6C0CI12_9ZZZZ</name>
<evidence type="ECO:0000313" key="1">
    <source>
        <dbReference type="EMBL" id="QHT03812.1"/>
    </source>
</evidence>
<dbReference type="EMBL" id="MN739417">
    <property type="protein sequence ID" value="QHT03812.1"/>
    <property type="molecule type" value="Genomic_DNA"/>
</dbReference>
<accession>A0A6C0CI12</accession>
<reference evidence="1" key="1">
    <citation type="journal article" date="2020" name="Nature">
        <title>Giant virus diversity and host interactions through global metagenomics.</title>
        <authorList>
            <person name="Schulz F."/>
            <person name="Roux S."/>
            <person name="Paez-Espino D."/>
            <person name="Jungbluth S."/>
            <person name="Walsh D.A."/>
            <person name="Denef V.J."/>
            <person name="McMahon K.D."/>
            <person name="Konstantinidis K.T."/>
            <person name="Eloe-Fadrosh E.A."/>
            <person name="Kyrpides N.C."/>
            <person name="Woyke T."/>
        </authorList>
    </citation>
    <scope>NUCLEOTIDE SEQUENCE</scope>
    <source>
        <strain evidence="1">GVMAG-M-3300021120-1</strain>
    </source>
</reference>